<keyword evidence="2 5" id="KW-0768">Sushi</keyword>
<dbReference type="GO" id="GO:0005615">
    <property type="term" value="C:extracellular space"/>
    <property type="evidence" value="ECO:0007669"/>
    <property type="project" value="TreeGrafter"/>
</dbReference>
<dbReference type="PROSITE" id="PS50923">
    <property type="entry name" value="SUSHI"/>
    <property type="match status" value="3"/>
</dbReference>
<dbReference type="InterPro" id="IPR051503">
    <property type="entry name" value="ComplSys_Reg/VirEntry_Med"/>
</dbReference>
<keyword evidence="8" id="KW-1185">Reference proteome</keyword>
<evidence type="ECO:0000256" key="5">
    <source>
        <dbReference type="PROSITE-ProRule" id="PRU00302"/>
    </source>
</evidence>
<keyword evidence="3" id="KW-0732">Signal</keyword>
<feature type="disulfide bond" evidence="5">
    <location>
        <begin position="323"/>
        <end position="366"/>
    </location>
</feature>
<evidence type="ECO:0000259" key="6">
    <source>
        <dbReference type="PROSITE" id="PS50923"/>
    </source>
</evidence>
<evidence type="ECO:0000256" key="1">
    <source>
        <dbReference type="ARBA" id="ARBA00004328"/>
    </source>
</evidence>
<name>A0A3P9DS43_9CICH</name>
<proteinExistence type="predicted"/>
<dbReference type="PANTHER" id="PTHR45785">
    <property type="entry name" value="COMPLEMENT FACTOR H-RELATED"/>
    <property type="match status" value="1"/>
</dbReference>
<dbReference type="Pfam" id="PF00084">
    <property type="entry name" value="Sushi"/>
    <property type="match status" value="5"/>
</dbReference>
<sequence length="441" mass="49497">MEGTPYKTCENGKWTGQMRCLGKEDMSKHNIQFRYVSDDKLYSEHNDVIEFICSRGRRVGSLEMRQTCIEVCSELPNVPHAHVSEGTSKAVYQEGDVIHFSCESGYISDQISKFVCTADGWLVVHQGKCYSCSTLPDVPHAQVTQETRTSQYQAGHMIHFACEPGYTSALTIKYVCTTEGWQPLQRGSCYLSSSRCDPPPTVQGLTVKGLPVNCIPIRPNHILTFSCDGPGKYLNGISVLICGEDGQWNNPFPTCIEKCRVPETPAGLTITTDVTDDQMKKGQHLTFACENSNHIIKGNATLECLENGQWSNPLPTCEGAQGCGRPPPLSDGDTKTSTKHLYQHNEKVEYICQRYYVMKGGPFKTCNHGEWTGEIRCLQPCTVNRDDMNRHNIRFRFSRDDKLYTEHDDEIEFTCTRGRPVGTLGMRQKCEHGVVHLPTCQ</sequence>
<evidence type="ECO:0000313" key="8">
    <source>
        <dbReference type="Proteomes" id="UP000265160"/>
    </source>
</evidence>
<accession>A0A3P9DS43</accession>
<reference evidence="7" key="1">
    <citation type="submission" date="2025-08" db="UniProtKB">
        <authorList>
            <consortium name="Ensembl"/>
        </authorList>
    </citation>
    <scope>IDENTIFICATION</scope>
</reference>
<dbReference type="InterPro" id="IPR000436">
    <property type="entry name" value="Sushi_SCR_CCP_dom"/>
</dbReference>
<dbReference type="Gene3D" id="2.10.70.10">
    <property type="entry name" value="Complement Module, domain 1"/>
    <property type="match status" value="7"/>
</dbReference>
<feature type="disulfide bond" evidence="5">
    <location>
        <begin position="162"/>
        <end position="189"/>
    </location>
</feature>
<protein>
    <submittedName>
        <fullName evidence="7">Complement factor H-related protein 2-like</fullName>
    </submittedName>
</protein>
<dbReference type="SUPFAM" id="SSF57535">
    <property type="entry name" value="Complement control module/SCR domain"/>
    <property type="match status" value="7"/>
</dbReference>
<comment type="caution">
    <text evidence="5">Lacks conserved residue(s) required for the propagation of feature annotation.</text>
</comment>
<dbReference type="GO" id="GO:0001851">
    <property type="term" value="F:complement component C3b binding"/>
    <property type="evidence" value="ECO:0007669"/>
    <property type="project" value="TreeGrafter"/>
</dbReference>
<evidence type="ECO:0000313" key="7">
    <source>
        <dbReference type="Ensembl" id="ENSMZEP00005037590.1"/>
    </source>
</evidence>
<evidence type="ECO:0000256" key="3">
    <source>
        <dbReference type="ARBA" id="ARBA00022729"/>
    </source>
</evidence>
<reference evidence="7" key="2">
    <citation type="submission" date="2025-09" db="UniProtKB">
        <authorList>
            <consortium name="Ensembl"/>
        </authorList>
    </citation>
    <scope>IDENTIFICATION</scope>
</reference>
<feature type="domain" description="Sushi" evidence="6">
    <location>
        <begin position="130"/>
        <end position="191"/>
    </location>
</feature>
<evidence type="ECO:0000256" key="2">
    <source>
        <dbReference type="ARBA" id="ARBA00022659"/>
    </source>
</evidence>
<dbReference type="GeneTree" id="ENSGT00940000154967"/>
<dbReference type="InterPro" id="IPR035976">
    <property type="entry name" value="Sushi/SCR/CCP_sf"/>
</dbReference>
<organism evidence="7 8">
    <name type="scientific">Maylandia zebra</name>
    <name type="common">zebra mbuna</name>
    <dbReference type="NCBI Taxonomy" id="106582"/>
    <lineage>
        <taxon>Eukaryota</taxon>
        <taxon>Metazoa</taxon>
        <taxon>Chordata</taxon>
        <taxon>Craniata</taxon>
        <taxon>Vertebrata</taxon>
        <taxon>Euteleostomi</taxon>
        <taxon>Actinopterygii</taxon>
        <taxon>Neopterygii</taxon>
        <taxon>Teleostei</taxon>
        <taxon>Neoteleostei</taxon>
        <taxon>Acanthomorphata</taxon>
        <taxon>Ovalentaria</taxon>
        <taxon>Cichlomorphae</taxon>
        <taxon>Cichliformes</taxon>
        <taxon>Cichlidae</taxon>
        <taxon>African cichlids</taxon>
        <taxon>Pseudocrenilabrinae</taxon>
        <taxon>Haplochromini</taxon>
        <taxon>Maylandia</taxon>
        <taxon>Maylandia zebra complex</taxon>
    </lineage>
</organism>
<dbReference type="Ensembl" id="ENSMZET00005038899.1">
    <property type="protein sequence ID" value="ENSMZEP00005037590.1"/>
    <property type="gene ID" value="ENSMZEG00005028038.1"/>
</dbReference>
<dbReference type="PANTHER" id="PTHR45785:SF2">
    <property type="entry name" value="COMPLEMENT FACTOR H-RELATED"/>
    <property type="match status" value="1"/>
</dbReference>
<dbReference type="SMART" id="SM00032">
    <property type="entry name" value="CCP"/>
    <property type="match status" value="5"/>
</dbReference>
<feature type="domain" description="Sushi" evidence="6">
    <location>
        <begin position="257"/>
        <end position="319"/>
    </location>
</feature>
<comment type="subcellular location">
    <subcellularLocation>
        <location evidence="1">Virion</location>
    </subcellularLocation>
</comment>
<dbReference type="CDD" id="cd00033">
    <property type="entry name" value="CCP"/>
    <property type="match status" value="5"/>
</dbReference>
<evidence type="ECO:0000256" key="4">
    <source>
        <dbReference type="ARBA" id="ARBA00023157"/>
    </source>
</evidence>
<keyword evidence="4 5" id="KW-1015">Disulfide bond</keyword>
<dbReference type="AlphaFoldDB" id="A0A3P9DS43"/>
<dbReference type="Proteomes" id="UP000265160">
    <property type="component" value="Unplaced"/>
</dbReference>
<feature type="domain" description="Sushi" evidence="6">
    <location>
        <begin position="321"/>
        <end position="379"/>
    </location>
</feature>
<dbReference type="GO" id="GO:0006956">
    <property type="term" value="P:complement activation"/>
    <property type="evidence" value="ECO:0007669"/>
    <property type="project" value="TreeGrafter"/>
</dbReference>